<dbReference type="PANTHER" id="PTHR23505">
    <property type="entry name" value="SPINSTER"/>
    <property type="match status" value="1"/>
</dbReference>
<evidence type="ECO:0000256" key="3">
    <source>
        <dbReference type="ARBA" id="ARBA00022692"/>
    </source>
</evidence>
<feature type="transmembrane region" description="Helical" evidence="6">
    <location>
        <begin position="100"/>
        <end position="119"/>
    </location>
</feature>
<dbReference type="InterPro" id="IPR044770">
    <property type="entry name" value="MFS_spinster-like"/>
</dbReference>
<feature type="transmembrane region" description="Helical" evidence="6">
    <location>
        <begin position="140"/>
        <end position="156"/>
    </location>
</feature>
<dbReference type="Gene3D" id="1.20.1250.20">
    <property type="entry name" value="MFS general substrate transporter like domains"/>
    <property type="match status" value="1"/>
</dbReference>
<dbReference type="InterPro" id="IPR036259">
    <property type="entry name" value="MFS_trans_sf"/>
</dbReference>
<feature type="transmembrane region" description="Helical" evidence="6">
    <location>
        <begin position="162"/>
        <end position="181"/>
    </location>
</feature>
<protein>
    <recommendedName>
        <fullName evidence="9">Major Facilitator Superfamily protein</fullName>
    </recommendedName>
</protein>
<keyword evidence="4 6" id="KW-1133">Transmembrane helix</keyword>
<dbReference type="GO" id="GO:0016020">
    <property type="term" value="C:membrane"/>
    <property type="evidence" value="ECO:0007669"/>
    <property type="project" value="UniProtKB-SubCell"/>
</dbReference>
<evidence type="ECO:0000256" key="6">
    <source>
        <dbReference type="SAM" id="Phobius"/>
    </source>
</evidence>
<keyword evidence="2" id="KW-0813">Transport</keyword>
<comment type="caution">
    <text evidence="7">The sequence shown here is derived from an EMBL/GenBank/DDBJ whole genome shotgun (WGS) entry which is preliminary data.</text>
</comment>
<feature type="transmembrane region" description="Helical" evidence="6">
    <location>
        <begin position="234"/>
        <end position="257"/>
    </location>
</feature>
<proteinExistence type="predicted"/>
<dbReference type="EMBL" id="JACCBU010000001">
    <property type="protein sequence ID" value="NYE74362.1"/>
    <property type="molecule type" value="Genomic_DNA"/>
</dbReference>
<feature type="transmembrane region" description="Helical" evidence="6">
    <location>
        <begin position="73"/>
        <end position="94"/>
    </location>
</feature>
<comment type="subcellular location">
    <subcellularLocation>
        <location evidence="1">Membrane</location>
        <topology evidence="1">Multi-pass membrane protein</topology>
    </subcellularLocation>
</comment>
<accession>A0A7Y9ICV2</accession>
<keyword evidence="3 6" id="KW-0812">Transmembrane</keyword>
<evidence type="ECO:0000313" key="8">
    <source>
        <dbReference type="Proteomes" id="UP000569914"/>
    </source>
</evidence>
<evidence type="ECO:0000313" key="7">
    <source>
        <dbReference type="EMBL" id="NYE74362.1"/>
    </source>
</evidence>
<gene>
    <name evidence="7" type="ORF">BKA15_005691</name>
</gene>
<name>A0A7Y9ICV2_9ACTN</name>
<dbReference type="SUPFAM" id="SSF103473">
    <property type="entry name" value="MFS general substrate transporter"/>
    <property type="match status" value="1"/>
</dbReference>
<evidence type="ECO:0000256" key="5">
    <source>
        <dbReference type="ARBA" id="ARBA00023136"/>
    </source>
</evidence>
<keyword evidence="8" id="KW-1185">Reference proteome</keyword>
<evidence type="ECO:0000256" key="1">
    <source>
        <dbReference type="ARBA" id="ARBA00004141"/>
    </source>
</evidence>
<reference evidence="7 8" key="1">
    <citation type="submission" date="2020-07" db="EMBL/GenBank/DDBJ databases">
        <title>Sequencing the genomes of 1000 actinobacteria strains.</title>
        <authorList>
            <person name="Klenk H.-P."/>
        </authorList>
    </citation>
    <scope>NUCLEOTIDE SEQUENCE [LARGE SCALE GENOMIC DNA]</scope>
    <source>
        <strain evidence="7 8">DSM 22083</strain>
    </source>
</reference>
<dbReference type="Proteomes" id="UP000569914">
    <property type="component" value="Unassembled WGS sequence"/>
</dbReference>
<keyword evidence="5 6" id="KW-0472">Membrane</keyword>
<dbReference type="AlphaFoldDB" id="A0A7Y9ICV2"/>
<evidence type="ECO:0000256" key="2">
    <source>
        <dbReference type="ARBA" id="ARBA00022448"/>
    </source>
</evidence>
<feature type="transmembrane region" description="Helical" evidence="6">
    <location>
        <begin position="202"/>
        <end position="222"/>
    </location>
</feature>
<evidence type="ECO:0000256" key="4">
    <source>
        <dbReference type="ARBA" id="ARBA00022989"/>
    </source>
</evidence>
<organism evidence="7 8">
    <name type="scientific">Microlunatus parietis</name>
    <dbReference type="NCBI Taxonomy" id="682979"/>
    <lineage>
        <taxon>Bacteria</taxon>
        <taxon>Bacillati</taxon>
        <taxon>Actinomycetota</taxon>
        <taxon>Actinomycetes</taxon>
        <taxon>Propionibacteriales</taxon>
        <taxon>Propionibacteriaceae</taxon>
        <taxon>Microlunatus</taxon>
    </lineage>
</organism>
<dbReference type="PANTHER" id="PTHR23505:SF52">
    <property type="entry name" value="MAJOR FACILITATOR SUPERFAMILY PROTEIN"/>
    <property type="match status" value="1"/>
</dbReference>
<sequence length="281" mass="30802">MLGQLSGIPDGWRWGWWLIGGILIVVGLLILVLFKEPKVGGADEELAGAAELALPKLRWQDALRLFRIPSFSLMLLSRLLSGHLLIGVFGVQFLVTERGFSNAVAAVVLLPFGIGYFLGTVGGGLTVSALDRLVPERGRIAYLQAAQVIFALVAFFRTQFHYASIGTYAIFWALMGAAQGLNPGVNRPIVMSVVLPELRAQAFVIFLAIFETIGWAAFSYLAGALAGVIGIQSVFWWLLVVLMVINAAVLTALYWVYPRDRAQVRTELLRRREGAVESDLR</sequence>
<evidence type="ECO:0008006" key="9">
    <source>
        <dbReference type="Google" id="ProtNLM"/>
    </source>
</evidence>
<feature type="transmembrane region" description="Helical" evidence="6">
    <location>
        <begin position="14"/>
        <end position="34"/>
    </location>
</feature>